<organism evidence="20 21">
    <name type="scientific">Pyruvatibacter mobilis</name>
    <dbReference type="NCBI Taxonomy" id="1712261"/>
    <lineage>
        <taxon>Bacteria</taxon>
        <taxon>Pseudomonadati</taxon>
        <taxon>Pseudomonadota</taxon>
        <taxon>Alphaproteobacteria</taxon>
        <taxon>Hyphomicrobiales</taxon>
        <taxon>Parvibaculaceae</taxon>
        <taxon>Pyruvatibacter</taxon>
    </lineage>
</organism>
<feature type="compositionally biased region" description="Low complexity" evidence="16">
    <location>
        <begin position="40"/>
        <end position="53"/>
    </location>
</feature>
<evidence type="ECO:0000256" key="17">
    <source>
        <dbReference type="SAM" id="SignalP"/>
    </source>
</evidence>
<dbReference type="Pfam" id="PF00593">
    <property type="entry name" value="TonB_dep_Rec_b-barrel"/>
    <property type="match status" value="1"/>
</dbReference>
<keyword evidence="8" id="KW-0408">Iron</keyword>
<gene>
    <name evidence="20" type="ORF">GTQ45_04115</name>
</gene>
<dbReference type="Pfam" id="PF07715">
    <property type="entry name" value="Plug"/>
    <property type="match status" value="1"/>
</dbReference>
<dbReference type="Gene3D" id="2.170.130.10">
    <property type="entry name" value="TonB-dependent receptor, plug domain"/>
    <property type="match status" value="1"/>
</dbReference>
<evidence type="ECO:0000313" key="21">
    <source>
        <dbReference type="Proteomes" id="UP000470384"/>
    </source>
</evidence>
<keyword evidence="12 20" id="KW-0675">Receptor</keyword>
<dbReference type="RefSeq" id="WP_160586968.1">
    <property type="nucleotide sequence ID" value="NZ_BMHN01000001.1"/>
</dbReference>
<evidence type="ECO:0000256" key="12">
    <source>
        <dbReference type="ARBA" id="ARBA00023170"/>
    </source>
</evidence>
<evidence type="ECO:0000256" key="10">
    <source>
        <dbReference type="ARBA" id="ARBA00023077"/>
    </source>
</evidence>
<dbReference type="InterPro" id="IPR012910">
    <property type="entry name" value="Plug_dom"/>
</dbReference>
<dbReference type="GeneID" id="300655823"/>
<protein>
    <submittedName>
        <fullName evidence="20">TonB-dependent siderophore receptor</fullName>
    </submittedName>
</protein>
<evidence type="ECO:0000256" key="1">
    <source>
        <dbReference type="ARBA" id="ARBA00004571"/>
    </source>
</evidence>
<feature type="domain" description="TonB-dependent receptor plug" evidence="19">
    <location>
        <begin position="92"/>
        <end position="194"/>
    </location>
</feature>
<dbReference type="Gene3D" id="2.40.170.20">
    <property type="entry name" value="TonB-dependent receptor, beta-barrel domain"/>
    <property type="match status" value="1"/>
</dbReference>
<evidence type="ECO:0000256" key="8">
    <source>
        <dbReference type="ARBA" id="ARBA00023004"/>
    </source>
</evidence>
<dbReference type="InterPro" id="IPR039426">
    <property type="entry name" value="TonB-dep_rcpt-like"/>
</dbReference>
<evidence type="ECO:0000256" key="2">
    <source>
        <dbReference type="ARBA" id="ARBA00009810"/>
    </source>
</evidence>
<dbReference type="CDD" id="cd01347">
    <property type="entry name" value="ligand_gated_channel"/>
    <property type="match status" value="1"/>
</dbReference>
<dbReference type="GO" id="GO:0015344">
    <property type="term" value="F:siderophore uptake transmembrane transporter activity"/>
    <property type="evidence" value="ECO:0007669"/>
    <property type="project" value="TreeGrafter"/>
</dbReference>
<feature type="region of interest" description="Disordered" evidence="16">
    <location>
        <begin position="32"/>
        <end position="53"/>
    </location>
</feature>
<evidence type="ECO:0000256" key="3">
    <source>
        <dbReference type="ARBA" id="ARBA00022448"/>
    </source>
</evidence>
<evidence type="ECO:0000256" key="9">
    <source>
        <dbReference type="ARBA" id="ARBA00023065"/>
    </source>
</evidence>
<dbReference type="InterPro" id="IPR010105">
    <property type="entry name" value="TonB_sidphr_rcpt"/>
</dbReference>
<evidence type="ECO:0000259" key="19">
    <source>
        <dbReference type="Pfam" id="PF07715"/>
    </source>
</evidence>
<dbReference type="PANTHER" id="PTHR32552">
    <property type="entry name" value="FERRICHROME IRON RECEPTOR-RELATED"/>
    <property type="match status" value="1"/>
</dbReference>
<evidence type="ECO:0000256" key="16">
    <source>
        <dbReference type="SAM" id="MobiDB-lite"/>
    </source>
</evidence>
<sequence length="739" mass="80340">MSIVHCRPAARHLAGALLLSVAPAALMPALAQETAPQNPPETAQEAAPAASPDAVRELAPITVEATGESADGPVEGVFATRSATATKTDAPIAETPQSITVVPAAAIEARNANSVAEALRYATGVTTENRGGSVSRYDMFTVRGFQVNREYLDGLQLQYNGWYAIPQIDTSMIERVEVLKGPASVLFGNSPPGGLVNLVSKRPQDTASGKVSVGIGTNKLREATVDTTGPLDDEGEFSYRLIAKAHSKDGQAKTTEAERVLVAPSLTWKPSDRTSLTVLTHYQRDPKSGSYGAVPSLGSAFDNPLGQLDPDFYDGDVNWEEFDRTQIAAGYEFEHSFDDTWTVRQNFRYLETDIDYRSVYPTALAGDNRTLGRASIYSDERTKSFAVDNQIQAKFTTGPIEHTLLAGLDYWKLNSDAEIGYGAAPTLDLFAPNNNQPIASIAPSRRWDFDHHQTGIYVQEQLKWGGLTVLAGGRKDWYERDDTELLSGTPADLEQDNFSGRVGALYRFENGIAPYVSYAESFEPQSGTDFAGTPFKPTTGQQTEVGVKYLSLDESVMVTVAAFDLYKQNVTTRDPANPAFNIQTGEIRSRGVEVEGHLDLTNGLGLSAFYTFLDTEYTKDNTGLVGKTPVWVAKHNASLWADYTFDQDTIPGLKVGAGARYTDGSWVDAANSRQLDPFTLFDASIEYDLGAITADLEGTSVRLNGSNITDKRHVAGCFSSGWCWFGEERAVTLTVAHEW</sequence>
<proteinExistence type="inferred from homology"/>
<comment type="subcellular location">
    <subcellularLocation>
        <location evidence="1 14">Cell outer membrane</location>
        <topology evidence="1 14">Multi-pass membrane protein</topology>
    </subcellularLocation>
</comment>
<dbReference type="PANTHER" id="PTHR32552:SF68">
    <property type="entry name" value="FERRICHROME OUTER MEMBRANE TRANSPORTER_PHAGE RECEPTOR"/>
    <property type="match status" value="1"/>
</dbReference>
<evidence type="ECO:0000256" key="4">
    <source>
        <dbReference type="ARBA" id="ARBA00022452"/>
    </source>
</evidence>
<name>A0A845Q8G4_9HYPH</name>
<keyword evidence="21" id="KW-1185">Reference proteome</keyword>
<comment type="similarity">
    <text evidence="2 14 15">Belongs to the TonB-dependent receptor family.</text>
</comment>
<accession>A0A845Q8G4</accession>
<evidence type="ECO:0000256" key="15">
    <source>
        <dbReference type="RuleBase" id="RU003357"/>
    </source>
</evidence>
<evidence type="ECO:0000256" key="14">
    <source>
        <dbReference type="PROSITE-ProRule" id="PRU01360"/>
    </source>
</evidence>
<evidence type="ECO:0000256" key="6">
    <source>
        <dbReference type="ARBA" id="ARBA00022692"/>
    </source>
</evidence>
<dbReference type="SUPFAM" id="SSF56935">
    <property type="entry name" value="Porins"/>
    <property type="match status" value="1"/>
</dbReference>
<keyword evidence="4 14" id="KW-1134">Transmembrane beta strand</keyword>
<dbReference type="GO" id="GO:0009279">
    <property type="term" value="C:cell outer membrane"/>
    <property type="evidence" value="ECO:0007669"/>
    <property type="project" value="UniProtKB-SubCell"/>
</dbReference>
<keyword evidence="6 14" id="KW-0812">Transmembrane</keyword>
<feature type="domain" description="TonB-dependent receptor-like beta-barrel" evidence="18">
    <location>
        <begin position="268"/>
        <end position="708"/>
    </location>
</feature>
<evidence type="ECO:0000259" key="18">
    <source>
        <dbReference type="Pfam" id="PF00593"/>
    </source>
</evidence>
<evidence type="ECO:0000256" key="13">
    <source>
        <dbReference type="ARBA" id="ARBA00023237"/>
    </source>
</evidence>
<dbReference type="InterPro" id="IPR000531">
    <property type="entry name" value="Beta-barrel_TonB"/>
</dbReference>
<feature type="chain" id="PRO_5032465629" evidence="17">
    <location>
        <begin position="32"/>
        <end position="739"/>
    </location>
</feature>
<keyword evidence="13 14" id="KW-0998">Cell outer membrane</keyword>
<dbReference type="FunFam" id="2.40.170.20:FF:000005">
    <property type="entry name" value="TonB-dependent siderophore receptor"/>
    <property type="match status" value="1"/>
</dbReference>
<dbReference type="PROSITE" id="PS52016">
    <property type="entry name" value="TONB_DEPENDENT_REC_3"/>
    <property type="match status" value="1"/>
</dbReference>
<evidence type="ECO:0000256" key="5">
    <source>
        <dbReference type="ARBA" id="ARBA00022496"/>
    </source>
</evidence>
<keyword evidence="3 14" id="KW-0813">Transport</keyword>
<dbReference type="EMBL" id="WXYQ01000004">
    <property type="protein sequence ID" value="NBG94912.1"/>
    <property type="molecule type" value="Genomic_DNA"/>
</dbReference>
<dbReference type="GO" id="GO:0038023">
    <property type="term" value="F:signaling receptor activity"/>
    <property type="evidence" value="ECO:0007669"/>
    <property type="project" value="InterPro"/>
</dbReference>
<dbReference type="AlphaFoldDB" id="A0A845Q8G4"/>
<evidence type="ECO:0000256" key="11">
    <source>
        <dbReference type="ARBA" id="ARBA00023136"/>
    </source>
</evidence>
<dbReference type="GO" id="GO:0015891">
    <property type="term" value="P:siderophore transport"/>
    <property type="evidence" value="ECO:0007669"/>
    <property type="project" value="InterPro"/>
</dbReference>
<keyword evidence="9" id="KW-0406">Ion transport</keyword>
<keyword evidence="11 14" id="KW-0472">Membrane</keyword>
<keyword evidence="7 17" id="KW-0732">Signal</keyword>
<evidence type="ECO:0000313" key="20">
    <source>
        <dbReference type="EMBL" id="NBG94912.1"/>
    </source>
</evidence>
<dbReference type="FunFam" id="2.170.130.10:FF:000001">
    <property type="entry name" value="Catecholate siderophore TonB-dependent receptor"/>
    <property type="match status" value="1"/>
</dbReference>
<reference evidence="20 21" key="1">
    <citation type="journal article" date="2016" name="Int. J. Syst. Evol. Microbiol.">
        <title>Pyruvatibacter mobilis gen. nov., sp. nov., a marine bacterium from the culture broth of Picochlorum sp. 122.</title>
        <authorList>
            <person name="Wang G."/>
            <person name="Tang M."/>
            <person name="Wu H."/>
            <person name="Dai S."/>
            <person name="Li T."/>
            <person name="Chen C."/>
            <person name="He H."/>
            <person name="Fan J."/>
            <person name="Xiang W."/>
            <person name="Li X."/>
        </authorList>
    </citation>
    <scope>NUCLEOTIDE SEQUENCE [LARGE SCALE GENOMIC DNA]</scope>
    <source>
        <strain evidence="20 21">GYP-11</strain>
    </source>
</reference>
<dbReference type="NCBIfam" id="TIGR01783">
    <property type="entry name" value="TonB-siderophor"/>
    <property type="match status" value="1"/>
</dbReference>
<keyword evidence="5" id="KW-0410">Iron transport</keyword>
<keyword evidence="10 15" id="KW-0798">TonB box</keyword>
<dbReference type="InterPro" id="IPR037066">
    <property type="entry name" value="Plug_dom_sf"/>
</dbReference>
<feature type="signal peptide" evidence="17">
    <location>
        <begin position="1"/>
        <end position="31"/>
    </location>
</feature>
<dbReference type="OrthoDB" id="9760333at2"/>
<dbReference type="InterPro" id="IPR036942">
    <property type="entry name" value="Beta-barrel_TonB_sf"/>
</dbReference>
<evidence type="ECO:0000256" key="7">
    <source>
        <dbReference type="ARBA" id="ARBA00022729"/>
    </source>
</evidence>
<comment type="caution">
    <text evidence="20">The sequence shown here is derived from an EMBL/GenBank/DDBJ whole genome shotgun (WGS) entry which is preliminary data.</text>
</comment>
<dbReference type="Proteomes" id="UP000470384">
    <property type="component" value="Unassembled WGS sequence"/>
</dbReference>